<evidence type="ECO:0000256" key="11">
    <source>
        <dbReference type="PROSITE-ProRule" id="PRU00703"/>
    </source>
</evidence>
<dbReference type="InParanoid" id="A0A330L328"/>
<dbReference type="OrthoDB" id="9805698at2"/>
<evidence type="ECO:0000313" key="14">
    <source>
        <dbReference type="EMBL" id="SPP63262.1"/>
    </source>
</evidence>
<dbReference type="Pfam" id="PF12627">
    <property type="entry name" value="PolyA_pol_RNAbd"/>
    <property type="match status" value="1"/>
</dbReference>
<keyword evidence="8" id="KW-0547">Nucleotide-binding</keyword>
<name>A0A330L328_9BACT</name>
<proteinExistence type="inferred from homology"/>
<evidence type="ECO:0000256" key="10">
    <source>
        <dbReference type="ARBA" id="ARBA00022884"/>
    </source>
</evidence>
<evidence type="ECO:0000256" key="8">
    <source>
        <dbReference type="ARBA" id="ARBA00022741"/>
    </source>
</evidence>
<protein>
    <recommendedName>
        <fullName evidence="13">CBS domain-containing protein</fullName>
    </recommendedName>
</protein>
<dbReference type="Gene3D" id="3.10.310.30">
    <property type="match status" value="1"/>
</dbReference>
<dbReference type="CDD" id="cd05398">
    <property type="entry name" value="NT_ClassII-CCAase"/>
    <property type="match status" value="1"/>
</dbReference>
<feature type="domain" description="CBS" evidence="13">
    <location>
        <begin position="318"/>
        <end position="375"/>
    </location>
</feature>
<dbReference type="Gene3D" id="1.10.3090.10">
    <property type="entry name" value="cca-adding enzyme, domain 2"/>
    <property type="match status" value="1"/>
</dbReference>
<evidence type="ECO:0000256" key="9">
    <source>
        <dbReference type="ARBA" id="ARBA00022842"/>
    </source>
</evidence>
<keyword evidence="11" id="KW-0129">CBS domain</keyword>
<sequence length="882" mass="98007">MDVVTTHHNADFDGLASMVAVRKLYPNARLVLSGGAQKSVHAFLLAHDLNLTKLKDLDLAQVTKLILVDTHDPDRIGPFKQCWLDPKVEVQVFDHHGADPSGSGASAIGKSIAQVIETVGATATMLIERVREAGVPLTSEEATVLALGLYDETGSFTYSSTTSRDLQAAAFLIDAGADLKLIEQTLHQPLDPNIVALLNDLLQHSEVHYLEGRKVLVATSTCDRGRVEAAEAVHQLAELEGVDAVVVAVVNEEHVEVIGRSRTPEIDVGWIAQEFGGGGHAVAAAAIVKGQTLTEVKERLIHLLTQRYRPTLLAKDVMTKPVKTISGETTVSETERRMTHYGVNVLPVLDGKDRYAGLVSREEIQKALFHRLGKIPTADILQSDQFAAHSDTDFHTIKQAMLERNQRFVPILEGTRVVGVITRTDLLRAWHDDVLPSVKIRPKVMDPSGVPRLVHHRDLKRQLQEKLPPRLFTLIQEAGQLADRLDLPLYVVGGCVRDLLLGIENLDLDLVVEGDGIAFARKLAAEQLGRVKAHDRFGTAVIVLPDGLKLDVATARTEYYEYPTALPTVEQSSIKKDLYRRDFTINALAVRLNGRGFGEVLDFYGGQRDLKNQAIRVLHSLSFVEDPTRVFRAVRFETRFGFHLGKDTLALAKAAVKMALFQKLSGHRLLEELKALCSEREPKSGLKRLAELDLLRFIHPKLSWTPRLEKLLFAVEETLDWYRLLYLDRKLEAWLVYMMAIAAVLPDRGVTDLLKRFPFSEREATTLKALRGGAHRLLRQLSKQPPLKPSGVCRILEGAQDEALVAIMAQSPSDRVKRLVSAYLTAWRQAVPRLTGKDLQSMGIKPGPIYGTVLTQLRDAHLDGLVKTEAEERAFIEKLLRR</sequence>
<dbReference type="GO" id="GO:0000166">
    <property type="term" value="F:nucleotide binding"/>
    <property type="evidence" value="ECO:0007669"/>
    <property type="project" value="UniProtKB-KW"/>
</dbReference>
<dbReference type="Pfam" id="PF01743">
    <property type="entry name" value="PolyA_pol"/>
    <property type="match status" value="1"/>
</dbReference>
<evidence type="ECO:0000256" key="12">
    <source>
        <dbReference type="RuleBase" id="RU003953"/>
    </source>
</evidence>
<evidence type="ECO:0000313" key="15">
    <source>
        <dbReference type="Proteomes" id="UP000248168"/>
    </source>
</evidence>
<dbReference type="InterPro" id="IPR000644">
    <property type="entry name" value="CBS_dom"/>
</dbReference>
<dbReference type="AlphaFoldDB" id="A0A330L328"/>
<dbReference type="InterPro" id="IPR046342">
    <property type="entry name" value="CBS_dom_sf"/>
</dbReference>
<keyword evidence="4 12" id="KW-0808">Transferase</keyword>
<dbReference type="Pfam" id="PF01368">
    <property type="entry name" value="DHH"/>
    <property type="match status" value="1"/>
</dbReference>
<dbReference type="SUPFAM" id="SSF54631">
    <property type="entry name" value="CBS-domain pair"/>
    <property type="match status" value="1"/>
</dbReference>
<keyword evidence="5" id="KW-0819">tRNA processing</keyword>
<keyword evidence="15" id="KW-1185">Reference proteome</keyword>
<dbReference type="Pfam" id="PF00571">
    <property type="entry name" value="CBS"/>
    <property type="match status" value="2"/>
</dbReference>
<dbReference type="Pfam" id="PF02272">
    <property type="entry name" value="DHHA1"/>
    <property type="match status" value="1"/>
</dbReference>
<dbReference type="EMBL" id="OUNR01000001">
    <property type="protein sequence ID" value="SPP63262.1"/>
    <property type="molecule type" value="Genomic_DNA"/>
</dbReference>
<dbReference type="Gene3D" id="3.10.580.10">
    <property type="entry name" value="CBS-domain"/>
    <property type="match status" value="1"/>
</dbReference>
<keyword evidence="7" id="KW-0479">Metal-binding</keyword>
<evidence type="ECO:0000256" key="4">
    <source>
        <dbReference type="ARBA" id="ARBA00022679"/>
    </source>
</evidence>
<dbReference type="PROSITE" id="PS51371">
    <property type="entry name" value="CBS"/>
    <property type="match status" value="2"/>
</dbReference>
<dbReference type="GO" id="GO:0046872">
    <property type="term" value="F:metal ion binding"/>
    <property type="evidence" value="ECO:0007669"/>
    <property type="project" value="UniProtKB-KW"/>
</dbReference>
<dbReference type="SUPFAM" id="SSF64182">
    <property type="entry name" value="DHH phosphoesterases"/>
    <property type="match status" value="1"/>
</dbReference>
<evidence type="ECO:0000259" key="13">
    <source>
        <dbReference type="PROSITE" id="PS51371"/>
    </source>
</evidence>
<gene>
    <name evidence="14" type="ORF">NITLEN_10348</name>
</gene>
<dbReference type="GO" id="GO:0000049">
    <property type="term" value="F:tRNA binding"/>
    <property type="evidence" value="ECO:0007669"/>
    <property type="project" value="UniProtKB-KW"/>
</dbReference>
<dbReference type="InterPro" id="IPR038763">
    <property type="entry name" value="DHH_sf"/>
</dbReference>
<keyword evidence="10 12" id="KW-0694">RNA-binding</keyword>
<evidence type="ECO:0000256" key="3">
    <source>
        <dbReference type="ARBA" id="ARBA00022555"/>
    </source>
</evidence>
<dbReference type="Gene3D" id="3.90.1640.10">
    <property type="entry name" value="inorganic pyrophosphatase (n-terminal core)"/>
    <property type="match status" value="1"/>
</dbReference>
<evidence type="ECO:0000256" key="2">
    <source>
        <dbReference type="ARBA" id="ARBA00007265"/>
    </source>
</evidence>
<evidence type="ECO:0000256" key="7">
    <source>
        <dbReference type="ARBA" id="ARBA00022723"/>
    </source>
</evidence>
<dbReference type="InterPro" id="IPR003156">
    <property type="entry name" value="DHHA1_dom"/>
</dbReference>
<keyword evidence="3" id="KW-0820">tRNA-binding</keyword>
<evidence type="ECO:0000256" key="6">
    <source>
        <dbReference type="ARBA" id="ARBA00022695"/>
    </source>
</evidence>
<dbReference type="InterPro" id="IPR002646">
    <property type="entry name" value="PolA_pol_head_dom"/>
</dbReference>
<dbReference type="InterPro" id="IPR001667">
    <property type="entry name" value="DDH_dom"/>
</dbReference>
<dbReference type="Proteomes" id="UP000248168">
    <property type="component" value="Unassembled WGS sequence"/>
</dbReference>
<evidence type="ECO:0000256" key="1">
    <source>
        <dbReference type="ARBA" id="ARBA00001946"/>
    </source>
</evidence>
<dbReference type="SUPFAM" id="SSF81301">
    <property type="entry name" value="Nucleotidyltransferase"/>
    <property type="match status" value="1"/>
</dbReference>
<dbReference type="SMART" id="SM00116">
    <property type="entry name" value="CBS"/>
    <property type="match status" value="2"/>
</dbReference>
<dbReference type="PANTHER" id="PTHR47788:SF1">
    <property type="entry name" value="A-ADDING TRNA NUCLEOTIDYLTRANSFERASE"/>
    <property type="match status" value="1"/>
</dbReference>
<keyword evidence="6" id="KW-0548">Nucleotidyltransferase</keyword>
<feature type="domain" description="CBS" evidence="13">
    <location>
        <begin position="381"/>
        <end position="437"/>
    </location>
</feature>
<dbReference type="InterPro" id="IPR052390">
    <property type="entry name" value="tRNA_nt/polyA_polymerase"/>
</dbReference>
<dbReference type="InterPro" id="IPR043519">
    <property type="entry name" value="NT_sf"/>
</dbReference>
<accession>A0A330L328</accession>
<reference evidence="15" key="1">
    <citation type="submission" date="2018-04" db="EMBL/GenBank/DDBJ databases">
        <authorList>
            <person name="Lucker S."/>
            <person name="Sakoula D."/>
        </authorList>
    </citation>
    <scope>NUCLEOTIDE SEQUENCE [LARGE SCALE GENOMIC DNA]</scope>
</reference>
<dbReference type="Gene3D" id="3.30.460.10">
    <property type="entry name" value="Beta Polymerase, domain 2"/>
    <property type="match status" value="1"/>
</dbReference>
<organism evidence="14 15">
    <name type="scientific">Nitrospira lenta</name>
    <dbReference type="NCBI Taxonomy" id="1436998"/>
    <lineage>
        <taxon>Bacteria</taxon>
        <taxon>Pseudomonadati</taxon>
        <taxon>Nitrospirota</taxon>
        <taxon>Nitrospiria</taxon>
        <taxon>Nitrospirales</taxon>
        <taxon>Nitrospiraceae</taxon>
        <taxon>Nitrospira</taxon>
    </lineage>
</organism>
<dbReference type="PANTHER" id="PTHR47788">
    <property type="entry name" value="POLYA POLYMERASE"/>
    <property type="match status" value="1"/>
</dbReference>
<dbReference type="GO" id="GO:0008033">
    <property type="term" value="P:tRNA processing"/>
    <property type="evidence" value="ECO:0007669"/>
    <property type="project" value="UniProtKB-KW"/>
</dbReference>
<evidence type="ECO:0000256" key="5">
    <source>
        <dbReference type="ARBA" id="ARBA00022694"/>
    </source>
</evidence>
<dbReference type="InterPro" id="IPR032828">
    <property type="entry name" value="PolyA_RNA-bd"/>
</dbReference>
<comment type="cofactor">
    <cofactor evidence="1">
        <name>Mg(2+)</name>
        <dbReference type="ChEBI" id="CHEBI:18420"/>
    </cofactor>
</comment>
<keyword evidence="9" id="KW-0460">Magnesium</keyword>
<comment type="similarity">
    <text evidence="2 12">Belongs to the tRNA nucleotidyltransferase/poly(A) polymerase family.</text>
</comment>
<dbReference type="GO" id="GO:0016779">
    <property type="term" value="F:nucleotidyltransferase activity"/>
    <property type="evidence" value="ECO:0007669"/>
    <property type="project" value="UniProtKB-KW"/>
</dbReference>
<dbReference type="SUPFAM" id="SSF81891">
    <property type="entry name" value="Poly A polymerase C-terminal region-like"/>
    <property type="match status" value="1"/>
</dbReference>